<dbReference type="EMBL" id="LZYO01000194">
    <property type="protein sequence ID" value="ODH26241.1"/>
    <property type="molecule type" value="Genomic_DNA"/>
</dbReference>
<dbReference type="Proteomes" id="UP000242814">
    <property type="component" value="Unassembled WGS sequence"/>
</dbReference>
<feature type="region of interest" description="Disordered" evidence="1">
    <location>
        <begin position="64"/>
        <end position="141"/>
    </location>
</feature>
<evidence type="ECO:0000256" key="1">
    <source>
        <dbReference type="SAM" id="MobiDB-lite"/>
    </source>
</evidence>
<organism evidence="2 3">
    <name type="scientific">Paracoccidioides brasiliensis</name>
    <dbReference type="NCBI Taxonomy" id="121759"/>
    <lineage>
        <taxon>Eukaryota</taxon>
        <taxon>Fungi</taxon>
        <taxon>Dikarya</taxon>
        <taxon>Ascomycota</taxon>
        <taxon>Pezizomycotina</taxon>
        <taxon>Eurotiomycetes</taxon>
        <taxon>Eurotiomycetidae</taxon>
        <taxon>Onygenales</taxon>
        <taxon>Ajellomycetaceae</taxon>
        <taxon>Paracoccidioides</taxon>
    </lineage>
</organism>
<name>A0A1D2JCA3_PARBR</name>
<proteinExistence type="predicted"/>
<comment type="caution">
    <text evidence="2">The sequence shown here is derived from an EMBL/GenBank/DDBJ whole genome shotgun (WGS) entry which is preliminary data.</text>
</comment>
<feature type="compositionally biased region" description="Polar residues" evidence="1">
    <location>
        <begin position="262"/>
        <end position="281"/>
    </location>
</feature>
<feature type="compositionally biased region" description="Low complexity" evidence="1">
    <location>
        <begin position="245"/>
        <end position="256"/>
    </location>
</feature>
<protein>
    <submittedName>
        <fullName evidence="2">Uncharacterized protein</fullName>
    </submittedName>
</protein>
<dbReference type="AlphaFoldDB" id="A0A1D2JCA3"/>
<accession>A0A1D2JCA3</accession>
<evidence type="ECO:0000313" key="3">
    <source>
        <dbReference type="Proteomes" id="UP000242814"/>
    </source>
</evidence>
<feature type="compositionally biased region" description="Low complexity" evidence="1">
    <location>
        <begin position="179"/>
        <end position="206"/>
    </location>
</feature>
<feature type="compositionally biased region" description="Low complexity" evidence="1">
    <location>
        <begin position="282"/>
        <end position="297"/>
    </location>
</feature>
<gene>
    <name evidence="2" type="ORF">ACO22_04725</name>
</gene>
<sequence length="389" mass="42243">MSSICSKRQRDNGFEAQDVDWERERERKKLRPLPFRASPTSKHTTLFSQTHQFLSVDILPTITPVESSDDDENGTVSDMVLSPRSQMGRKDDMPFLSIRVQPSPDTDSDLEMTDQPRSSNNFSPLSTGLTPSWPGNAVPSPIPHHLITQSLNISGGRTATPIYGHFTTDMKVDAMIQRSDNANNNPPSSSAVPAAASNPALPSSSSRDPTAGEDWSRRRRLPSPISEDEISPTHPFPQANRILEPDTTPASPSTSTHCLEETSPNHASSAPQSWTTHALNQTSTTTTTITSSTSTSTGDQYTGISNLAPLTQDSSASCLQHAVGSDDRDAYHSDGWVTQTTTAPLSPPAANDMTPRPGKSKIIIAMGFRSDCDKCQRRVPGHYSHIIRG</sequence>
<evidence type="ECO:0000313" key="2">
    <source>
        <dbReference type="EMBL" id="ODH26241.1"/>
    </source>
</evidence>
<reference evidence="2 3" key="1">
    <citation type="submission" date="2016-06" db="EMBL/GenBank/DDBJ databases">
        <authorList>
            <person name="Kjaerup R.B."/>
            <person name="Dalgaard T.S."/>
            <person name="Juul-Madsen H.R."/>
        </authorList>
    </citation>
    <scope>NUCLEOTIDE SEQUENCE [LARGE SCALE GENOMIC DNA]</scope>
    <source>
        <strain evidence="2 3">Pb300</strain>
    </source>
</reference>
<dbReference type="VEuPathDB" id="FungiDB:PADG_00385"/>
<feature type="region of interest" description="Disordered" evidence="1">
    <location>
        <begin position="178"/>
        <end position="299"/>
    </location>
</feature>
<dbReference type="VEuPathDB" id="FungiDB:PABG_01994"/>
<feature type="compositionally biased region" description="Polar residues" evidence="1">
    <location>
        <begin position="115"/>
        <end position="130"/>
    </location>
</feature>
<feature type="region of interest" description="Disordered" evidence="1">
    <location>
        <begin position="1"/>
        <end position="42"/>
    </location>
</feature>